<dbReference type="SUPFAM" id="SSF47807">
    <property type="entry name" value="5' to 3' exonuclease, C-terminal subdomain"/>
    <property type="match status" value="1"/>
</dbReference>
<dbReference type="Gene3D" id="1.10.150.20">
    <property type="entry name" value="5' to 3' exonuclease, C-terminal subdomain"/>
    <property type="match status" value="1"/>
</dbReference>
<sequence length="603" mass="67244">MGIKGLHSQIRVCSEEVELWRLRGLRLAVDATGWLFRGATGAAGDGEDVTEAACRYVVERVRVLARYGATCYLVFDGGENPIKQETATLRQANRDESLQRAVAAEAALLEYDKENSDDEEEMRLQNERRRGYIGAVKLNFRMIELVVYHVNELKKNIHGDITYIKNAEEAQCLLTTECVVAPYEADGQMIALCATGHTDVVVTEDSDAYAYLAACEMGNILLVNKLDTRAGYCRLFQFGLGPRSGCSNLRSGSFFAALRALGDFQYDGTVGNKFLQICLLAGCDYVEAVCGIVSAATRVAEHRFVQDHEERWRRLLFKFSSKLSTLPTNNCHKKAELAFYHARVFNLHSKTCVPLFSLVPNAASPKLLPDIDIESLLGPFPEYSQRQITHSPIFRQPQTQRQDSDTFTPQRSIDDDGIFKNTIGPPTTRLPSCSPDEAQILTQPYSESHLPDNHTYSGKSTSTKYEINPDDICLDTLAQLPHDIRFDIQRQMTLARRSVRALQTVNTRSSSSASTRSSSTSNLSKSQRRVSSSANTHSTKNKRRKASLLPPTRNLFHFFSSRTSPASSSITSIYQSNCITTSASESSKKTIEELPVQVKKEDL</sequence>
<dbReference type="AlphaFoldDB" id="A0A7S3NIM5"/>
<feature type="domain" description="XPG N-terminal" evidence="6">
    <location>
        <begin position="1"/>
        <end position="97"/>
    </location>
</feature>
<protein>
    <recommendedName>
        <fullName evidence="6">XPG N-terminal domain-containing protein</fullName>
    </recommendedName>
</protein>
<feature type="compositionally biased region" description="Basic and acidic residues" evidence="5">
    <location>
        <begin position="586"/>
        <end position="603"/>
    </location>
</feature>
<name>A0A7S3NIM5_9STRA</name>
<keyword evidence="2" id="KW-0540">Nuclease</keyword>
<accession>A0A7S3NIM5</accession>
<dbReference type="SUPFAM" id="SSF88723">
    <property type="entry name" value="PIN domain-like"/>
    <property type="match status" value="1"/>
</dbReference>
<dbReference type="InterPro" id="IPR006086">
    <property type="entry name" value="XPG-I_dom"/>
</dbReference>
<reference evidence="7" key="1">
    <citation type="submission" date="2021-01" db="EMBL/GenBank/DDBJ databases">
        <authorList>
            <person name="Corre E."/>
            <person name="Pelletier E."/>
            <person name="Niang G."/>
            <person name="Scheremetjew M."/>
            <person name="Finn R."/>
            <person name="Kale V."/>
            <person name="Holt S."/>
            <person name="Cochrane G."/>
            <person name="Meng A."/>
            <person name="Brown T."/>
            <person name="Cohen L."/>
        </authorList>
    </citation>
    <scope>NUCLEOTIDE SEQUENCE</scope>
    <source>
        <strain evidence="7">CCMP1510</strain>
    </source>
</reference>
<keyword evidence="1" id="KW-0597">Phosphoprotein</keyword>
<evidence type="ECO:0000259" key="6">
    <source>
        <dbReference type="SMART" id="SM00485"/>
    </source>
</evidence>
<dbReference type="InterPro" id="IPR006085">
    <property type="entry name" value="XPG_DNA_repair_N"/>
</dbReference>
<feature type="compositionally biased region" description="Polar residues" evidence="5">
    <location>
        <begin position="396"/>
        <end position="411"/>
    </location>
</feature>
<dbReference type="Pfam" id="PF00867">
    <property type="entry name" value="XPG_I"/>
    <property type="match status" value="1"/>
</dbReference>
<proteinExistence type="predicted"/>
<evidence type="ECO:0000256" key="3">
    <source>
        <dbReference type="ARBA" id="ARBA00022801"/>
    </source>
</evidence>
<evidence type="ECO:0000256" key="2">
    <source>
        <dbReference type="ARBA" id="ARBA00022722"/>
    </source>
</evidence>
<dbReference type="PANTHER" id="PTHR11081">
    <property type="entry name" value="FLAP ENDONUCLEASE FAMILY MEMBER"/>
    <property type="match status" value="1"/>
</dbReference>
<feature type="region of interest" description="Disordered" evidence="5">
    <location>
        <begin position="501"/>
        <end position="547"/>
    </location>
</feature>
<dbReference type="GO" id="GO:0017108">
    <property type="term" value="F:5'-flap endonuclease activity"/>
    <property type="evidence" value="ECO:0007669"/>
    <property type="project" value="TreeGrafter"/>
</dbReference>
<dbReference type="InterPro" id="IPR036279">
    <property type="entry name" value="5-3_exonuclease_C_sf"/>
</dbReference>
<feature type="compositionally biased region" description="Low complexity" evidence="5">
    <location>
        <begin position="507"/>
        <end position="525"/>
    </location>
</feature>
<feature type="region of interest" description="Disordered" evidence="5">
    <location>
        <begin position="396"/>
        <end position="418"/>
    </location>
</feature>
<feature type="region of interest" description="Disordered" evidence="5">
    <location>
        <begin position="584"/>
        <end position="603"/>
    </location>
</feature>
<gene>
    <name evidence="7" type="ORF">ALAG00032_LOCUS778</name>
</gene>
<evidence type="ECO:0000313" key="7">
    <source>
        <dbReference type="EMBL" id="CAE0360049.1"/>
    </source>
</evidence>
<keyword evidence="3" id="KW-0378">Hydrolase</keyword>
<evidence type="ECO:0000256" key="1">
    <source>
        <dbReference type="ARBA" id="ARBA00022553"/>
    </source>
</evidence>
<organism evidence="7">
    <name type="scientific">Aureoumbra lagunensis</name>
    <dbReference type="NCBI Taxonomy" id="44058"/>
    <lineage>
        <taxon>Eukaryota</taxon>
        <taxon>Sar</taxon>
        <taxon>Stramenopiles</taxon>
        <taxon>Ochrophyta</taxon>
        <taxon>Pelagophyceae</taxon>
        <taxon>Pelagomonadales</taxon>
        <taxon>Aureoumbra</taxon>
    </lineage>
</organism>
<dbReference type="InterPro" id="IPR029060">
    <property type="entry name" value="PIN-like_dom_sf"/>
</dbReference>
<dbReference type="PANTHER" id="PTHR11081:SF65">
    <property type="entry name" value="DNA DAMAGE-INDUCIBLE PROTEIN DIN7-RELATED"/>
    <property type="match status" value="1"/>
</dbReference>
<dbReference type="Gene3D" id="3.40.50.1010">
    <property type="entry name" value="5'-nuclease"/>
    <property type="match status" value="1"/>
</dbReference>
<dbReference type="SMART" id="SM00485">
    <property type="entry name" value="XPGN"/>
    <property type="match status" value="1"/>
</dbReference>
<dbReference type="InterPro" id="IPR006084">
    <property type="entry name" value="XPG/Rad2"/>
</dbReference>
<dbReference type="PRINTS" id="PR00853">
    <property type="entry name" value="XPGRADSUPER"/>
</dbReference>
<dbReference type="Pfam" id="PF00752">
    <property type="entry name" value="XPG_N"/>
    <property type="match status" value="1"/>
</dbReference>
<evidence type="ECO:0000256" key="4">
    <source>
        <dbReference type="ARBA" id="ARBA00023128"/>
    </source>
</evidence>
<feature type="region of interest" description="Disordered" evidence="5">
    <location>
        <begin position="443"/>
        <end position="462"/>
    </location>
</feature>
<dbReference type="EMBL" id="HBIJ01001039">
    <property type="protein sequence ID" value="CAE0360049.1"/>
    <property type="molecule type" value="Transcribed_RNA"/>
</dbReference>
<keyword evidence="4" id="KW-0496">Mitochondrion</keyword>
<evidence type="ECO:0000256" key="5">
    <source>
        <dbReference type="SAM" id="MobiDB-lite"/>
    </source>
</evidence>